<gene>
    <name evidence="4" type="ORF">AAE02nite_46910</name>
</gene>
<dbReference type="PROSITE" id="PS50293">
    <property type="entry name" value="TPR_REGION"/>
    <property type="match status" value="1"/>
</dbReference>
<keyword evidence="5" id="KW-1185">Reference proteome</keyword>
<feature type="repeat" description="TPR" evidence="3">
    <location>
        <begin position="389"/>
        <end position="422"/>
    </location>
</feature>
<evidence type="ECO:0000256" key="1">
    <source>
        <dbReference type="ARBA" id="ARBA00022737"/>
    </source>
</evidence>
<keyword evidence="1" id="KW-0677">Repeat</keyword>
<dbReference type="Gene3D" id="1.25.40.10">
    <property type="entry name" value="Tetratricopeptide repeat domain"/>
    <property type="match status" value="3"/>
</dbReference>
<evidence type="ECO:0000313" key="4">
    <source>
        <dbReference type="EMBL" id="GEO07027.1"/>
    </source>
</evidence>
<dbReference type="EMBL" id="BJYS01000049">
    <property type="protein sequence ID" value="GEO07027.1"/>
    <property type="molecule type" value="Genomic_DNA"/>
</dbReference>
<name>A0A512B5H5_9BACT</name>
<feature type="repeat" description="TPR" evidence="3">
    <location>
        <begin position="355"/>
        <end position="388"/>
    </location>
</feature>
<feature type="repeat" description="TPR" evidence="3">
    <location>
        <begin position="187"/>
        <end position="220"/>
    </location>
</feature>
<dbReference type="Pfam" id="PF13181">
    <property type="entry name" value="TPR_8"/>
    <property type="match status" value="1"/>
</dbReference>
<keyword evidence="2 3" id="KW-0802">TPR repeat</keyword>
<proteinExistence type="predicted"/>
<dbReference type="InterPro" id="IPR013105">
    <property type="entry name" value="TPR_2"/>
</dbReference>
<feature type="repeat" description="TPR" evidence="3">
    <location>
        <begin position="423"/>
        <end position="456"/>
    </location>
</feature>
<dbReference type="PANTHER" id="PTHR44858:SF1">
    <property type="entry name" value="UDP-N-ACETYLGLUCOSAMINE--PEPTIDE N-ACETYLGLUCOSAMINYLTRANSFERASE SPINDLY-RELATED"/>
    <property type="match status" value="1"/>
</dbReference>
<protein>
    <submittedName>
        <fullName evidence="4">Uncharacterized protein</fullName>
    </submittedName>
</protein>
<sequence>MPADTVPRSPFGNNNLQQQFSDKAHLFRQGMAYMEQDSVEKGINVMATALKLVQEEKKLLQTGNYHVLELISFFDLLHKNQLSPSEKALGSAFLEAIFVTRDKSIQKKIATYIKRNPGSVFTNRLKVYTLSYSPGKALNAALAKLLTLDSLLVNANVLQAEQFFNQQQYAPGIKHLSRVIRLAPAYAYAYNLRGYGYYHLNQPEKAIVDYNQTIRLYPQFAPAFKNLGDVYYDSDQYQQALASFKQLSGLNPEAALYDLALCFKALKQPDSALYYVEKAIARKPDDAWAYNLKGDLNYGKDKYSLAIQDYSQAIALDPKERAFYVDRADAYYYAGTLDYAIEDFMQAYRLNNKKEYVIKRLGDCYYDLRQYEKAIAYCQEALQLDPEYLSAYMRLALSYTRRQQHTLAEQTYQRALKIDSTYAGALGNLGWTYYCTDEFKKCIDYSYQALKYEPDATYAMFNIALATLRLGEFEKAKALYSQFIQLCKKSGYVIEEGARADLQELVTKGIQVQEARYIIDNFFSEKP</sequence>
<dbReference type="InterPro" id="IPR011990">
    <property type="entry name" value="TPR-like_helical_dom_sf"/>
</dbReference>
<accession>A0A512B5H5</accession>
<organism evidence="4 5">
    <name type="scientific">Adhaeribacter aerolatus</name>
    <dbReference type="NCBI Taxonomy" id="670289"/>
    <lineage>
        <taxon>Bacteria</taxon>
        <taxon>Pseudomonadati</taxon>
        <taxon>Bacteroidota</taxon>
        <taxon>Cytophagia</taxon>
        <taxon>Cytophagales</taxon>
        <taxon>Hymenobacteraceae</taxon>
        <taxon>Adhaeribacter</taxon>
    </lineage>
</organism>
<dbReference type="PANTHER" id="PTHR44858">
    <property type="entry name" value="TETRATRICOPEPTIDE REPEAT PROTEIN 6"/>
    <property type="match status" value="1"/>
</dbReference>
<feature type="repeat" description="TPR" evidence="3">
    <location>
        <begin position="287"/>
        <end position="320"/>
    </location>
</feature>
<dbReference type="InterPro" id="IPR019734">
    <property type="entry name" value="TPR_rpt"/>
</dbReference>
<dbReference type="SMART" id="SM00028">
    <property type="entry name" value="TPR"/>
    <property type="match status" value="10"/>
</dbReference>
<dbReference type="AlphaFoldDB" id="A0A512B5H5"/>
<reference evidence="4 5" key="1">
    <citation type="submission" date="2019-07" db="EMBL/GenBank/DDBJ databases">
        <title>Whole genome shotgun sequence of Adhaeribacter aerolatus NBRC 106133.</title>
        <authorList>
            <person name="Hosoyama A."/>
            <person name="Uohara A."/>
            <person name="Ohji S."/>
            <person name="Ichikawa N."/>
        </authorList>
    </citation>
    <scope>NUCLEOTIDE SEQUENCE [LARGE SCALE GENOMIC DNA]</scope>
    <source>
        <strain evidence="4 5">NBRC 106133</strain>
    </source>
</reference>
<dbReference type="Pfam" id="PF13432">
    <property type="entry name" value="TPR_16"/>
    <property type="match status" value="2"/>
</dbReference>
<dbReference type="Pfam" id="PF07719">
    <property type="entry name" value="TPR_2"/>
    <property type="match status" value="1"/>
</dbReference>
<dbReference type="Proteomes" id="UP000321532">
    <property type="component" value="Unassembled WGS sequence"/>
</dbReference>
<evidence type="ECO:0000256" key="2">
    <source>
        <dbReference type="ARBA" id="ARBA00022803"/>
    </source>
</evidence>
<dbReference type="InterPro" id="IPR050498">
    <property type="entry name" value="Ycf3"/>
</dbReference>
<dbReference type="SUPFAM" id="SSF48452">
    <property type="entry name" value="TPR-like"/>
    <property type="match status" value="1"/>
</dbReference>
<evidence type="ECO:0000313" key="5">
    <source>
        <dbReference type="Proteomes" id="UP000321532"/>
    </source>
</evidence>
<evidence type="ECO:0000256" key="3">
    <source>
        <dbReference type="PROSITE-ProRule" id="PRU00339"/>
    </source>
</evidence>
<dbReference type="Pfam" id="PF00515">
    <property type="entry name" value="TPR_1"/>
    <property type="match status" value="1"/>
</dbReference>
<comment type="caution">
    <text evidence="4">The sequence shown here is derived from an EMBL/GenBank/DDBJ whole genome shotgun (WGS) entry which is preliminary data.</text>
</comment>
<dbReference type="PROSITE" id="PS50005">
    <property type="entry name" value="TPR"/>
    <property type="match status" value="6"/>
</dbReference>
<dbReference type="Pfam" id="PF13174">
    <property type="entry name" value="TPR_6"/>
    <property type="match status" value="1"/>
</dbReference>
<feature type="repeat" description="TPR" evidence="3">
    <location>
        <begin position="221"/>
        <end position="254"/>
    </location>
</feature>